<protein>
    <submittedName>
        <fullName evidence="2">Stage II sporulation protein E</fullName>
    </submittedName>
</protein>
<proteinExistence type="predicted"/>
<comment type="caution">
    <text evidence="2">The sequence shown here is derived from an EMBL/GenBank/DDBJ whole genome shotgun (WGS) entry which is preliminary data.</text>
</comment>
<name>A0A1B7LCU8_9FIRM</name>
<dbReference type="InterPro" id="IPR039248">
    <property type="entry name" value="Ptase_RsbX"/>
</dbReference>
<gene>
    <name evidence="2" type="ORF">A6M21_13025</name>
</gene>
<evidence type="ECO:0000313" key="3">
    <source>
        <dbReference type="Proteomes" id="UP000078532"/>
    </source>
</evidence>
<dbReference type="OrthoDB" id="1090916at2"/>
<evidence type="ECO:0000313" key="2">
    <source>
        <dbReference type="EMBL" id="OAT80761.1"/>
    </source>
</evidence>
<dbReference type="InterPro" id="IPR001932">
    <property type="entry name" value="PPM-type_phosphatase-like_dom"/>
</dbReference>
<dbReference type="SUPFAM" id="SSF81606">
    <property type="entry name" value="PP2C-like"/>
    <property type="match status" value="1"/>
</dbReference>
<accession>A0A1B7LCU8</accession>
<dbReference type="AlphaFoldDB" id="A0A1B7LCU8"/>
<organism evidence="2 3">
    <name type="scientific">Desulfotomaculum copahuensis</name>
    <dbReference type="NCBI Taxonomy" id="1838280"/>
    <lineage>
        <taxon>Bacteria</taxon>
        <taxon>Bacillati</taxon>
        <taxon>Bacillota</taxon>
        <taxon>Clostridia</taxon>
        <taxon>Eubacteriales</taxon>
        <taxon>Desulfotomaculaceae</taxon>
        <taxon>Desulfotomaculum</taxon>
    </lineage>
</organism>
<dbReference type="PANTHER" id="PTHR35801">
    <property type="entry name" value="PHOSPHOSERINE PHOSPHATASE RSBX"/>
    <property type="match status" value="1"/>
</dbReference>
<sequence>MKFSLDIGQCQLLKAGEELCGDSIEVVRNRSSVIAVLSDGLGSGVKARILSSLTAKTTATMLRMGGEIEEVIETLAHTLPICRVRKLAYSTFSIIQILDNGRAYLVEYDNPPAYLGRGERLRDVGRNCRMINEKKVHEAFFDFSAGDWLVMVSDGVVHAGIGGILDRGWGWTGVRGFILELAGKEQPAALWAQELIQRCRELYAGHPGDDVSVVVIRALCPRQVTVLIGPPGDRSFDRQVVGKLMHSPGKKVVCGGTTGNIVARELGEKIAVDLSTRSDRIPPAGVIAGIDLVTEGTLTVLYALEYFHRDVPVNQLLKSRDGAGRLASILLQSDVIHFMVGMAANPAGDCAYKLQTVKQLIGLLRKKGKDVTVEYN</sequence>
<dbReference type="Pfam" id="PF07228">
    <property type="entry name" value="SpoIIE"/>
    <property type="match status" value="1"/>
</dbReference>
<dbReference type="PANTHER" id="PTHR35801:SF1">
    <property type="entry name" value="PHOSPHOSERINE PHOSPHATASE RSBX"/>
    <property type="match status" value="1"/>
</dbReference>
<dbReference type="InterPro" id="IPR036457">
    <property type="entry name" value="PPM-type-like_dom_sf"/>
</dbReference>
<keyword evidence="3" id="KW-1185">Reference proteome</keyword>
<dbReference type="SMART" id="SM00331">
    <property type="entry name" value="PP2C_SIG"/>
    <property type="match status" value="1"/>
</dbReference>
<feature type="domain" description="PPM-type phosphatase" evidence="1">
    <location>
        <begin position="4"/>
        <end position="218"/>
    </location>
</feature>
<evidence type="ECO:0000259" key="1">
    <source>
        <dbReference type="SMART" id="SM00331"/>
    </source>
</evidence>
<dbReference type="RefSeq" id="WP_066669512.1">
    <property type="nucleotide sequence ID" value="NZ_LYVF01000174.1"/>
</dbReference>
<dbReference type="STRING" id="1838280.A6M21_13025"/>
<dbReference type="Gene3D" id="3.60.40.10">
    <property type="entry name" value="PPM-type phosphatase domain"/>
    <property type="match status" value="1"/>
</dbReference>
<reference evidence="2 3" key="1">
    <citation type="submission" date="2016-04" db="EMBL/GenBank/DDBJ databases">
        <authorList>
            <person name="Evans L.H."/>
            <person name="Alamgir A."/>
            <person name="Owens N."/>
            <person name="Weber N.D."/>
            <person name="Virtaneva K."/>
            <person name="Barbian K."/>
            <person name="Babar A."/>
            <person name="Rosenke K."/>
        </authorList>
    </citation>
    <scope>NUCLEOTIDE SEQUENCE [LARGE SCALE GENOMIC DNA]</scope>
    <source>
        <strain evidence="2 3">LMa1</strain>
    </source>
</reference>
<dbReference type="EMBL" id="LYVF01000174">
    <property type="protein sequence ID" value="OAT80761.1"/>
    <property type="molecule type" value="Genomic_DNA"/>
</dbReference>
<dbReference type="Proteomes" id="UP000078532">
    <property type="component" value="Unassembled WGS sequence"/>
</dbReference>